<comment type="subcellular location">
    <subcellularLocation>
        <location evidence="1 6">Cytoplasm</location>
        <location evidence="1 6">Cytoskeleton</location>
        <location evidence="1 6">Microtubule organizing center</location>
    </subcellularLocation>
</comment>
<dbReference type="InterPro" id="IPR007259">
    <property type="entry name" value="GCP"/>
</dbReference>
<dbReference type="GO" id="GO:0051011">
    <property type="term" value="F:microtubule minus-end binding"/>
    <property type="evidence" value="ECO:0007669"/>
    <property type="project" value="TreeGrafter"/>
</dbReference>
<evidence type="ECO:0000256" key="6">
    <source>
        <dbReference type="RuleBase" id="RU363050"/>
    </source>
</evidence>
<dbReference type="GO" id="GO:0000930">
    <property type="term" value="C:gamma-tubulin complex"/>
    <property type="evidence" value="ECO:0007669"/>
    <property type="project" value="UniProtKB-ARBA"/>
</dbReference>
<gene>
    <name evidence="9" type="ORF">BD324DRAFT_650437</name>
</gene>
<dbReference type="PANTHER" id="PTHR19302:SF27">
    <property type="entry name" value="GAMMA-TUBULIN COMPLEX COMPONENT 4"/>
    <property type="match status" value="1"/>
</dbReference>
<dbReference type="GO" id="GO:0007020">
    <property type="term" value="P:microtubule nucleation"/>
    <property type="evidence" value="ECO:0007669"/>
    <property type="project" value="InterPro"/>
</dbReference>
<evidence type="ECO:0000313" key="9">
    <source>
        <dbReference type="EMBL" id="ORX37895.1"/>
    </source>
</evidence>
<evidence type="ECO:0000256" key="4">
    <source>
        <dbReference type="ARBA" id="ARBA00022701"/>
    </source>
</evidence>
<sequence>MLAEVLLVLSGHPSSFFVSHPSSSSSIRSLTVSPKLEEYLHPGEVSVLNALADLARQSYNVRLWAHSIQRRGRAAMLNISAKGKQKEHVESVPNQYLSTLASSILDVLTEWDALIVELESRILSLDPEVVQDQAGHVPLSVLLAMVSPWQAPLGELSGLIKTVDSTRNITPGQLLQLVEDRSQTGNPRIRKILTTLSGALIRLFLAHLCAFILDGLTSTESNPVLPSLGLDRGPDPLSPKHRLYALNGELCPPSLSGSTKESILYIGRVTATLRSKNTALPKGTTKDLREVIMSVKSLEDGSLDKEISRTRSEVGEWLWRNVLTGGQVVQALRYFGDYFLTRNAELATGTIREIHALRLDKLITADPHSSSSVIREQDLRHALLKASVGTSAENDKALDNVRFRLERGPIRPLLTHLSPVKMRKVDANRKDPDSQKLYDDEDSTNDLFSSFLLGSPLTLEASISWPLDLFMTPKARETYTDIHSYLFALRDAHLRISDCWKSLSAAQRRRRKWTSTTEGGTRSEVRARLELARAAWGTVRIMLFFLDQLIGHFMTDIIEVQHQHLLDELESMTNGHQSMSRAVSTRGSMRASRSVRSISGSIAGSTIDHDTVWNKKTLTQGNTTEHLDFITLRAMHSRHLFFLRQGLLLADRSIAVVTRDILEICIRFTGLVERWEGDVVPELLLEGSDGEQVGQLVAERSEAIAEVNGELRDQILTLFHALLLTQNPNPTNANGEVSTITAGASMSRTARAAQIIQSSRMLVSRQMSFSKNANGLKAGAKAQASDRSSRSAEAEALMARHIEQCKQYFGSSLLPIH</sequence>
<evidence type="ECO:0000259" key="8">
    <source>
        <dbReference type="Pfam" id="PF17681"/>
    </source>
</evidence>
<keyword evidence="3 6" id="KW-0963">Cytoplasm</keyword>
<dbReference type="InParanoid" id="A0A1Y1ULA9"/>
<dbReference type="GO" id="GO:0051225">
    <property type="term" value="P:spindle assembly"/>
    <property type="evidence" value="ECO:0007669"/>
    <property type="project" value="TreeGrafter"/>
</dbReference>
<keyword evidence="10" id="KW-1185">Reference proteome</keyword>
<dbReference type="OrthoDB" id="1608002at2759"/>
<reference evidence="9 10" key="1">
    <citation type="submission" date="2017-03" db="EMBL/GenBank/DDBJ databases">
        <title>Widespread Adenine N6-methylation of Active Genes in Fungi.</title>
        <authorList>
            <consortium name="DOE Joint Genome Institute"/>
            <person name="Mondo S.J."/>
            <person name="Dannebaum R.O."/>
            <person name="Kuo R.C."/>
            <person name="Louie K.B."/>
            <person name="Bewick A.J."/>
            <person name="Labutti K."/>
            <person name="Haridas S."/>
            <person name="Kuo A."/>
            <person name="Salamov A."/>
            <person name="Ahrendt S.R."/>
            <person name="Lau R."/>
            <person name="Bowen B.P."/>
            <person name="Lipzen A."/>
            <person name="Sullivan W."/>
            <person name="Andreopoulos W.B."/>
            <person name="Clum A."/>
            <person name="Lindquist E."/>
            <person name="Daum C."/>
            <person name="Northen T.R."/>
            <person name="Ramamoorthy G."/>
            <person name="Schmitz R.J."/>
            <person name="Gryganskyi A."/>
            <person name="Culley D."/>
            <person name="Magnuson J."/>
            <person name="James T.Y."/>
            <person name="O'Malley M.A."/>
            <person name="Stajich J.E."/>
            <person name="Spatafora J.W."/>
            <person name="Visel A."/>
            <person name="Grigoriev I.V."/>
        </authorList>
    </citation>
    <scope>NUCLEOTIDE SEQUENCE [LARGE SCALE GENOMIC DNA]</scope>
    <source>
        <strain evidence="9 10">NRRL Y-17943</strain>
    </source>
</reference>
<dbReference type="RefSeq" id="XP_021871882.1">
    <property type="nucleotide sequence ID" value="XM_022018145.1"/>
</dbReference>
<evidence type="ECO:0000313" key="10">
    <source>
        <dbReference type="Proteomes" id="UP000193218"/>
    </source>
</evidence>
<dbReference type="GO" id="GO:0044732">
    <property type="term" value="C:mitotic spindle pole body"/>
    <property type="evidence" value="ECO:0007669"/>
    <property type="project" value="TreeGrafter"/>
</dbReference>
<dbReference type="GO" id="GO:0043015">
    <property type="term" value="F:gamma-tubulin binding"/>
    <property type="evidence" value="ECO:0007669"/>
    <property type="project" value="InterPro"/>
</dbReference>
<feature type="domain" description="Gamma tubulin complex component C-terminal" evidence="7">
    <location>
        <begin position="338"/>
        <end position="724"/>
    </location>
</feature>
<dbReference type="GO" id="GO:0005874">
    <property type="term" value="C:microtubule"/>
    <property type="evidence" value="ECO:0007669"/>
    <property type="project" value="UniProtKB-KW"/>
</dbReference>
<evidence type="ECO:0000256" key="2">
    <source>
        <dbReference type="ARBA" id="ARBA00010337"/>
    </source>
</evidence>
<dbReference type="Pfam" id="PF17681">
    <property type="entry name" value="GCP_N_terminal"/>
    <property type="match status" value="1"/>
</dbReference>
<dbReference type="InterPro" id="IPR041470">
    <property type="entry name" value="GCP_N"/>
</dbReference>
<comment type="caution">
    <text evidence="9">The sequence shown here is derived from an EMBL/GenBank/DDBJ whole genome shotgun (WGS) entry which is preliminary data.</text>
</comment>
<keyword evidence="4 6" id="KW-0493">Microtubule</keyword>
<dbReference type="Pfam" id="PF04130">
    <property type="entry name" value="GCP_C_terminal"/>
    <property type="match status" value="1"/>
</dbReference>
<feature type="domain" description="Gamma tubulin complex component protein N-terminal" evidence="8">
    <location>
        <begin position="2"/>
        <end position="282"/>
    </location>
</feature>
<accession>A0A1Y1ULA9</accession>
<evidence type="ECO:0000256" key="1">
    <source>
        <dbReference type="ARBA" id="ARBA00004267"/>
    </source>
</evidence>
<protein>
    <recommendedName>
        <fullName evidence="6">Spindle pole body component</fullName>
    </recommendedName>
</protein>
<dbReference type="GO" id="GO:0000278">
    <property type="term" value="P:mitotic cell cycle"/>
    <property type="evidence" value="ECO:0007669"/>
    <property type="project" value="TreeGrafter"/>
</dbReference>
<dbReference type="GeneID" id="33559954"/>
<dbReference type="GO" id="GO:0000922">
    <property type="term" value="C:spindle pole"/>
    <property type="evidence" value="ECO:0007669"/>
    <property type="project" value="InterPro"/>
</dbReference>
<dbReference type="InterPro" id="IPR042241">
    <property type="entry name" value="GCP_C_sf"/>
</dbReference>
<comment type="similarity">
    <text evidence="2 6">Belongs to the TUBGCP family.</text>
</comment>
<dbReference type="InterPro" id="IPR040457">
    <property type="entry name" value="GCP_C"/>
</dbReference>
<name>A0A1Y1ULA9_9TREE</name>
<dbReference type="EMBL" id="NBSH01000005">
    <property type="protein sequence ID" value="ORX37895.1"/>
    <property type="molecule type" value="Genomic_DNA"/>
</dbReference>
<dbReference type="Gene3D" id="1.20.120.1900">
    <property type="entry name" value="Gamma-tubulin complex, C-terminal domain"/>
    <property type="match status" value="1"/>
</dbReference>
<evidence type="ECO:0000256" key="5">
    <source>
        <dbReference type="ARBA" id="ARBA00023212"/>
    </source>
</evidence>
<evidence type="ECO:0000256" key="3">
    <source>
        <dbReference type="ARBA" id="ARBA00022490"/>
    </source>
</evidence>
<dbReference type="PANTHER" id="PTHR19302">
    <property type="entry name" value="GAMMA TUBULIN COMPLEX PROTEIN"/>
    <property type="match status" value="1"/>
</dbReference>
<dbReference type="GO" id="GO:0051321">
    <property type="term" value="P:meiotic cell cycle"/>
    <property type="evidence" value="ECO:0007669"/>
    <property type="project" value="TreeGrafter"/>
</dbReference>
<proteinExistence type="inferred from homology"/>
<keyword evidence="5 6" id="KW-0206">Cytoskeleton</keyword>
<dbReference type="Proteomes" id="UP000193218">
    <property type="component" value="Unassembled WGS sequence"/>
</dbReference>
<dbReference type="GO" id="GO:0031122">
    <property type="term" value="P:cytoplasmic microtubule organization"/>
    <property type="evidence" value="ECO:0007669"/>
    <property type="project" value="TreeGrafter"/>
</dbReference>
<dbReference type="STRING" id="4999.A0A1Y1ULA9"/>
<evidence type="ECO:0000259" key="7">
    <source>
        <dbReference type="Pfam" id="PF04130"/>
    </source>
</evidence>
<organism evidence="9 10">
    <name type="scientific">Kockovaella imperatae</name>
    <dbReference type="NCBI Taxonomy" id="4999"/>
    <lineage>
        <taxon>Eukaryota</taxon>
        <taxon>Fungi</taxon>
        <taxon>Dikarya</taxon>
        <taxon>Basidiomycota</taxon>
        <taxon>Agaricomycotina</taxon>
        <taxon>Tremellomycetes</taxon>
        <taxon>Tremellales</taxon>
        <taxon>Cuniculitremaceae</taxon>
        <taxon>Kockovaella</taxon>
    </lineage>
</organism>
<dbReference type="AlphaFoldDB" id="A0A1Y1ULA9"/>